<sequence>MTTMMLQPARAHEDVPLPMTIHQTLDVPATCRVIVVGDVHGCFRELQDLLTSVGYDAACDRIVLVGDLVNKGPQSTEVLSRTTCGDVFLLELSLAILAYLRLQVLRFAQRDGVSAVRGNHDDAALAAYYRWKATGDESPPEKYAYVMNWTQSDVEFLSALPFTISIPAHNTIVVHAGLVPGIPLEQQKPFDMYKMRFVGPNPENPNALVAYEKKPSAGDDGIAAQGIRQWASVWEGPQHVIFGHDAKAGLQRESFATGLDTGCCYGRQLSACILPVYEKVLASLQHVPRVVVNGDEAHVKTTLDPSTVSAQWKAVNGTTISRFDPSTPTNKGFHYARVLQYEPPQPELSLETLRVIWSVESFDVSLPTPSATPLVSSVRTELLSTDNLRDRTRFAAAEPSLLVRTDAISYVMNNAVVVDVAVWDASCQPIWGFTRTLAVTSSAARAEGRDFSRSVLGDQLDALEITHRDMVTGNSLNIQMEKATSSSAGREAKTRVFVKQVVLEVDVAFLNQTFSTSYPTTTRKR</sequence>
<name>A0AAD5QFI9_PYTIN</name>
<dbReference type="SUPFAM" id="SSF56300">
    <property type="entry name" value="Metallo-dependent phosphatases"/>
    <property type="match status" value="1"/>
</dbReference>
<dbReference type="Gene3D" id="3.60.21.10">
    <property type="match status" value="1"/>
</dbReference>
<feature type="domain" description="Calcineurin-like phosphoesterase" evidence="1">
    <location>
        <begin position="32"/>
        <end position="246"/>
    </location>
</feature>
<keyword evidence="3" id="KW-1185">Reference proteome</keyword>
<evidence type="ECO:0000313" key="3">
    <source>
        <dbReference type="Proteomes" id="UP001209570"/>
    </source>
</evidence>
<dbReference type="CDD" id="cd00144">
    <property type="entry name" value="MPP_PPP_family"/>
    <property type="match status" value="1"/>
</dbReference>
<dbReference type="EMBL" id="JAKCXM010000001">
    <property type="protein sequence ID" value="KAJ0410275.1"/>
    <property type="molecule type" value="Genomic_DNA"/>
</dbReference>
<dbReference type="InterPro" id="IPR004843">
    <property type="entry name" value="Calcineurin-like_PHP"/>
</dbReference>
<dbReference type="Pfam" id="PF00149">
    <property type="entry name" value="Metallophos"/>
    <property type="match status" value="1"/>
</dbReference>
<dbReference type="GO" id="GO:0016791">
    <property type="term" value="F:phosphatase activity"/>
    <property type="evidence" value="ECO:0007669"/>
    <property type="project" value="TreeGrafter"/>
</dbReference>
<dbReference type="InterPro" id="IPR029052">
    <property type="entry name" value="Metallo-depent_PP-like"/>
</dbReference>
<dbReference type="GO" id="GO:0005737">
    <property type="term" value="C:cytoplasm"/>
    <property type="evidence" value="ECO:0007669"/>
    <property type="project" value="TreeGrafter"/>
</dbReference>
<accession>A0AAD5QFI9</accession>
<evidence type="ECO:0000259" key="1">
    <source>
        <dbReference type="Pfam" id="PF00149"/>
    </source>
</evidence>
<gene>
    <name evidence="2" type="ORF">P43SY_002607</name>
</gene>
<protein>
    <recommendedName>
        <fullName evidence="1">Calcineurin-like phosphoesterase domain-containing protein</fullName>
    </recommendedName>
</protein>
<evidence type="ECO:0000313" key="2">
    <source>
        <dbReference type="EMBL" id="KAJ0410275.1"/>
    </source>
</evidence>
<reference evidence="2" key="1">
    <citation type="submission" date="2021-12" db="EMBL/GenBank/DDBJ databases">
        <title>Prjna785345.</title>
        <authorList>
            <person name="Rujirawat T."/>
            <person name="Krajaejun T."/>
        </authorList>
    </citation>
    <scope>NUCLEOTIDE SEQUENCE</scope>
    <source>
        <strain evidence="2">Pi057C3</strain>
    </source>
</reference>
<proteinExistence type="predicted"/>
<dbReference type="AlphaFoldDB" id="A0AAD5QFI9"/>
<dbReference type="InterPro" id="IPR050126">
    <property type="entry name" value="Ap4A_hydrolase"/>
</dbReference>
<organism evidence="2 3">
    <name type="scientific">Pythium insidiosum</name>
    <name type="common">Pythiosis disease agent</name>
    <dbReference type="NCBI Taxonomy" id="114742"/>
    <lineage>
        <taxon>Eukaryota</taxon>
        <taxon>Sar</taxon>
        <taxon>Stramenopiles</taxon>
        <taxon>Oomycota</taxon>
        <taxon>Peronosporomycetes</taxon>
        <taxon>Pythiales</taxon>
        <taxon>Pythiaceae</taxon>
        <taxon>Pythium</taxon>
    </lineage>
</organism>
<dbReference type="Proteomes" id="UP001209570">
    <property type="component" value="Unassembled WGS sequence"/>
</dbReference>
<comment type="caution">
    <text evidence="2">The sequence shown here is derived from an EMBL/GenBank/DDBJ whole genome shotgun (WGS) entry which is preliminary data.</text>
</comment>
<dbReference type="PANTHER" id="PTHR42850">
    <property type="entry name" value="METALLOPHOSPHOESTERASE"/>
    <property type="match status" value="1"/>
</dbReference>
<dbReference type="PANTHER" id="PTHR42850:SF4">
    <property type="entry name" value="ZINC-DEPENDENT ENDOPOLYPHOSPHATASE"/>
    <property type="match status" value="1"/>
</dbReference>